<proteinExistence type="predicted"/>
<accession>A0AC34Q1T3</accession>
<dbReference type="WBParaSite" id="JU765_v2.g12125.t1">
    <property type="protein sequence ID" value="JU765_v2.g12125.t1"/>
    <property type="gene ID" value="JU765_v2.g12125"/>
</dbReference>
<protein>
    <submittedName>
        <fullName evidence="2">SWIM-type domain-containing protein</fullName>
    </submittedName>
</protein>
<name>A0AC34Q1T3_9BILA</name>
<evidence type="ECO:0000313" key="1">
    <source>
        <dbReference type="Proteomes" id="UP000887576"/>
    </source>
</evidence>
<reference evidence="2" key="1">
    <citation type="submission" date="2022-11" db="UniProtKB">
        <authorList>
            <consortium name="WormBaseParasite"/>
        </authorList>
    </citation>
    <scope>IDENTIFICATION</scope>
</reference>
<sequence length="1696" mass="193605">MDDDLVAGDMEGSSDFEDALDESEESNNTDSDQSLSLRQYWQGWRTKEEGEVKVMKNDTFTKEVPRLMEISARIAAKSFSFDQLEYYYKQAVIRRKRIDFENSLQRNNLPTMSIPDFFDLDDRCAISDAYFLAVIKHSFPEDDSNIRFYSCVANGSATAFKNGEQSFTSNNVLNVVQIGYLITAKVKTTADEKIPDKYLYMLSESKTSDLTDIHHVTICVDRQKIISTSCTCHQSKWCQHVIAACLERLHRPERVQFRKTIWDSITELDCRQVQKLVQYFINALPRQYLPVAQQLIDELKAKDSEINKIEGAPDPTDGGHDDIPIWNFSVEDTHKAISQILIKFVKPSPVVHCDISMLNNEPQPAVANEYNIRRMVLKSRHPIPLWNGFELVCEMFKRKDENATMMLHMITTHCLSVDQIVIWWYQAKLLESGQWHMQLNPIKNNRSLQQNSFIKLLYDASELCDEVVRLWKIAALNPKLTDYEREQLTNLLQLYHQTAVSKIVKALNKADCQYQMKVMINSRGQYLSAKTATFQKLFFPGFSAALEACQINYQRPELRSFPLSVVKFTPPLAFDDCVNFPLLKTVRDNFVFELEQTSHQVTTAVFFEDQIESSAEVSSNHKNRSKKKRRRRLRMHNQLTAQNQTVRQNPGSFGNFGGEYSGGEDSLGDDFDDTCYVTKEKHQLELDEFFAQMHAEREPFQIRLDACDAIAHHGYLTESIYIAIKLANELLRNKPNVDYEGDAYCNHLIECTSAMEEGTSQAAVPKKTTGPMFSGVLLVRQIDSCPKKVEVQLPAPESLKATKLAVETMESALKIMKILLSCPSSKFEINNKIITQEETNRLLIEIGVAALSMPRKPAATHQLEVYLNYLDTEILDLLRKVKLTAKHLHYLTTVASYLIIQCQQSNTPTMPPLMLALFLIESFSKSKNHTKNSDTPRSQEQENIALQAALLCLDMKPSYVEEDLPMNFECYRQLKRILTVSLLSQYKDNVYVLGLILDKLLDPGVHRIHENHESNGAYFLERSPEYKQQFVEGKRPVFRSGIIEANSAGKEAEIRHQTESTTNVAEPSTSSCGQRKTTKIVSPHATEALALFYYDLATKIYTEAGGPSPSHIFINTAGGFGRPNRNLQMCAFLIGFYAIGVHNLTVRNWSNRAPYVKLVGWLQNQAIEIGQTALEFVEKNWMHHFTAVEVSALADKANHRADQEVITQGARLALTALKSANFLPANDTENRIRQCKDWSLPLLEQACIAVERVANEKGNIQPQVLFTVSRSWYEIYMEECSREEIVIPPPNPPPRNGQVQYGYFPPRPVNDQCHNPCMVPVYFPPPQMSHYVNGPTAGLHPSYSAPNLLPPTQIPFQFRNDFGYFYNNMAQQHPSGPYSNNLPAQNMRKPRPLIALNIQGNNRAQFPPRNYNVSQTWHSPPQSASPYPPISIGDSRKMRLLHAYRTGLLAMQVQRNQELEDKKLFEKHLCSPPYIEDLARLRKICQQLGYPYLQSFFEHIAACISAPKLLEEYTKAAMEYFAMTHHIHQPIVAYIEQLPLPPPGQLVVVAPKQNLSGLPPSSINSSMSSSKILPYQYSNIHLDFGKTADSIVIQMRNIGYPEYIVELVRRGVEMSYVAITCQIAFGKLTEADAEAVRGYLKSARTIFQFIPEGKGLYEIFIRYWKTQKLSKKKISELRIKDLFEEFIDFHVFENHN</sequence>
<evidence type="ECO:0000313" key="2">
    <source>
        <dbReference type="WBParaSite" id="JU765_v2.g12125.t1"/>
    </source>
</evidence>
<dbReference type="Proteomes" id="UP000887576">
    <property type="component" value="Unplaced"/>
</dbReference>
<organism evidence="1 2">
    <name type="scientific">Panagrolaimus sp. JU765</name>
    <dbReference type="NCBI Taxonomy" id="591449"/>
    <lineage>
        <taxon>Eukaryota</taxon>
        <taxon>Metazoa</taxon>
        <taxon>Ecdysozoa</taxon>
        <taxon>Nematoda</taxon>
        <taxon>Chromadorea</taxon>
        <taxon>Rhabditida</taxon>
        <taxon>Tylenchina</taxon>
        <taxon>Panagrolaimomorpha</taxon>
        <taxon>Panagrolaimoidea</taxon>
        <taxon>Panagrolaimidae</taxon>
        <taxon>Panagrolaimus</taxon>
    </lineage>
</organism>